<evidence type="ECO:0000313" key="1">
    <source>
        <dbReference type="EMBL" id="CAK9056479.1"/>
    </source>
</evidence>
<comment type="caution">
    <text evidence="1">The sequence shown here is derived from an EMBL/GenBank/DDBJ whole genome shotgun (WGS) entry which is preliminary data.</text>
</comment>
<protein>
    <submittedName>
        <fullName evidence="1">Uncharacterized protein</fullName>
    </submittedName>
</protein>
<keyword evidence="2" id="KW-1185">Reference proteome</keyword>
<evidence type="ECO:0000313" key="2">
    <source>
        <dbReference type="Proteomes" id="UP001642484"/>
    </source>
</evidence>
<dbReference type="CDD" id="cd00267">
    <property type="entry name" value="ABC_ATPase"/>
    <property type="match status" value="1"/>
</dbReference>
<name>A0ABP0N0J9_9DINO</name>
<dbReference type="InterPro" id="IPR005226">
    <property type="entry name" value="UPF0014_fam"/>
</dbReference>
<dbReference type="SMART" id="SM00382">
    <property type="entry name" value="AAA"/>
    <property type="match status" value="1"/>
</dbReference>
<dbReference type="Proteomes" id="UP001642484">
    <property type="component" value="Unassembled WGS sequence"/>
</dbReference>
<organism evidence="1 2">
    <name type="scientific">Durusdinium trenchii</name>
    <dbReference type="NCBI Taxonomy" id="1381693"/>
    <lineage>
        <taxon>Eukaryota</taxon>
        <taxon>Sar</taxon>
        <taxon>Alveolata</taxon>
        <taxon>Dinophyceae</taxon>
        <taxon>Suessiales</taxon>
        <taxon>Symbiodiniaceae</taxon>
        <taxon>Durusdinium</taxon>
    </lineage>
</organism>
<dbReference type="Gene3D" id="3.40.50.300">
    <property type="entry name" value="P-loop containing nucleotide triphosphate hydrolases"/>
    <property type="match status" value="1"/>
</dbReference>
<dbReference type="InterPro" id="IPR003439">
    <property type="entry name" value="ABC_transporter-like_ATP-bd"/>
</dbReference>
<reference evidence="1 2" key="1">
    <citation type="submission" date="2024-02" db="EMBL/GenBank/DDBJ databases">
        <authorList>
            <person name="Chen Y."/>
            <person name="Shah S."/>
            <person name="Dougan E. K."/>
            <person name="Thang M."/>
            <person name="Chan C."/>
        </authorList>
    </citation>
    <scope>NUCLEOTIDE SEQUENCE [LARGE SCALE GENOMIC DNA]</scope>
</reference>
<dbReference type="SUPFAM" id="SSF52540">
    <property type="entry name" value="P-loop containing nucleoside triphosphate hydrolases"/>
    <property type="match status" value="1"/>
</dbReference>
<gene>
    <name evidence="1" type="ORF">CCMP2556_LOCUS27988</name>
</gene>
<dbReference type="PANTHER" id="PTHR30028">
    <property type="entry name" value="UPF0014 INNER MEMBRANE PROTEIN YBBM-RELATED"/>
    <property type="match status" value="1"/>
</dbReference>
<proteinExistence type="predicted"/>
<dbReference type="EMBL" id="CAXAMN010020680">
    <property type="protein sequence ID" value="CAK9056479.1"/>
    <property type="molecule type" value="Genomic_DNA"/>
</dbReference>
<dbReference type="PROSITE" id="PS00211">
    <property type="entry name" value="ABC_TRANSPORTER_1"/>
    <property type="match status" value="1"/>
</dbReference>
<dbReference type="InterPro" id="IPR003593">
    <property type="entry name" value="AAA+_ATPase"/>
</dbReference>
<dbReference type="Pfam" id="PF03649">
    <property type="entry name" value="UPF0014"/>
    <property type="match status" value="1"/>
</dbReference>
<dbReference type="InterPro" id="IPR027417">
    <property type="entry name" value="P-loop_NTPase"/>
</dbReference>
<dbReference type="PANTHER" id="PTHR30028:SF0">
    <property type="entry name" value="PROTEIN ALUMINUM SENSITIVE 3"/>
    <property type="match status" value="1"/>
</dbReference>
<dbReference type="PROSITE" id="PS50893">
    <property type="entry name" value="ABC_TRANSPORTER_2"/>
    <property type="match status" value="1"/>
</dbReference>
<accession>A0ABP0N0J9</accession>
<sequence>MCRPNRWSAVRPCVAVILVCCTVTDWAAFLVPDELSRGTMQRWRLAVAVSGSGFPTSQWTAQQVAEGTRALCSSSSSSRRNTRTRFRRAVRSLPLGVQNVALAGTLVSLGMLSLALQGYTALARSLLVACVRCVAQLYLAGGILLTYLLSTRHPGVVWSWIFFTGLFAATEATARVEYVYPKLFRHMATSILMALSLVLSSSLFLGVLTPEPYWSPRTWIPVSGMILGNSVTACALAAAKVTDALATERQTLELRLVRGANWKEALRSVLRTTLSTSLTPIINALSVTGIVHIPGMMTGQLLSGQSPFTAAAYQVLIFFLIAASTTTTVQVVSQLAVRTLVDQKQHRLQLDDLRARPREEQPPCRGLRKVMREMLRGVSAKPAQVRAMRPVKILDDHDDHGDSEGSTETKTGGEALVKQLQVTLDGHVSPLTLHRGDRVALLGPSGIGKSRMLRRIAGLEPGGVEVEDAVEWRRQVSLVPQGQANLEGTPRDFLKEVLSYGSQSLTRDEEPEKLLEELAREWDVDPSLLSQPWNTLSGGQAQRISLAIAVCLKPEVLLLDESTSALDEATTLKVEKSLRARGTPILMVSHSSSQVDRFCNRRIQLAWND</sequence>
<dbReference type="InterPro" id="IPR017871">
    <property type="entry name" value="ABC_transporter-like_CS"/>
</dbReference>
<dbReference type="Pfam" id="PF00005">
    <property type="entry name" value="ABC_tran"/>
    <property type="match status" value="1"/>
</dbReference>